<evidence type="ECO:0000256" key="4">
    <source>
        <dbReference type="ARBA" id="ARBA00022692"/>
    </source>
</evidence>
<protein>
    <submittedName>
        <fullName evidence="10">MFS transporter</fullName>
    </submittedName>
</protein>
<evidence type="ECO:0000313" key="10">
    <source>
        <dbReference type="EMBL" id="MQT14541.1"/>
    </source>
</evidence>
<keyword evidence="2" id="KW-0813">Transport</keyword>
<dbReference type="InterPro" id="IPR036259">
    <property type="entry name" value="MFS_trans_sf"/>
</dbReference>
<dbReference type="SUPFAM" id="SSF103473">
    <property type="entry name" value="MFS general substrate transporter"/>
    <property type="match status" value="1"/>
</dbReference>
<keyword evidence="3" id="KW-1003">Cell membrane</keyword>
<comment type="caution">
    <text evidence="10">The sequence shown here is derived from an EMBL/GenBank/DDBJ whole genome shotgun (WGS) entry which is preliminary data.</text>
</comment>
<dbReference type="EMBL" id="VWNA01000001">
    <property type="protein sequence ID" value="MQT14541.1"/>
    <property type="molecule type" value="Genomic_DNA"/>
</dbReference>
<gene>
    <name evidence="10" type="ORF">F0357_18165</name>
</gene>
<evidence type="ECO:0000259" key="9">
    <source>
        <dbReference type="PROSITE" id="PS50850"/>
    </source>
</evidence>
<feature type="transmembrane region" description="Helical" evidence="8">
    <location>
        <begin position="135"/>
        <end position="153"/>
    </location>
</feature>
<evidence type="ECO:0000256" key="6">
    <source>
        <dbReference type="ARBA" id="ARBA00023136"/>
    </source>
</evidence>
<feature type="transmembrane region" description="Helical" evidence="8">
    <location>
        <begin position="102"/>
        <end position="123"/>
    </location>
</feature>
<keyword evidence="4 8" id="KW-0812">Transmembrane</keyword>
<sequence length="479" mass="50413">MRSGPVSPRFTALIVASALFMENMDSSVIATSLPAIARDIVADPIALKLAFTSYLLSLAVFIPVSGWAADRFGARTVFASAIAVFTAGSIACGLSSSLEGFVLARVLQGLGGAMMTPVGRLVVLRSAPKHEIVDLIAWLTTPALIGPLIGPPLGGFISTYFHWRWIFWINVPVGILGIALALLYVPNIMAPDRPRFDRVGFVLSGLGLSGLVFGLSVLGQELIPLKVAVVLVAVGSVSTLLYVRHARRTPHAILDLKLFRLPTFRASVTGGSLFRVGIGAIPFLLPLMLQLGLGMTAFQSGSLTFVAAIGALTMKLTAAPLVRRFGFKRLLVLNGFVSAGFVFLTGLFALGVPSAVIITVLLVGGFLRSLQFTCLNTVAYAEVSHAAMSRATSLSSVVQQVSLSTGVAVGALVLETLRAARPGETILASDFLVGFCVVGAITLVAPFVFARLPRDAGAEMARRRDPDEEDAAEGALPAK</sequence>
<dbReference type="Gene3D" id="1.20.1720.10">
    <property type="entry name" value="Multidrug resistance protein D"/>
    <property type="match status" value="1"/>
</dbReference>
<dbReference type="PROSITE" id="PS50850">
    <property type="entry name" value="MFS"/>
    <property type="match status" value="1"/>
</dbReference>
<proteinExistence type="predicted"/>
<dbReference type="Pfam" id="PF07690">
    <property type="entry name" value="MFS_1"/>
    <property type="match status" value="1"/>
</dbReference>
<dbReference type="InterPro" id="IPR011701">
    <property type="entry name" value="MFS"/>
</dbReference>
<keyword evidence="6 8" id="KW-0472">Membrane</keyword>
<feature type="domain" description="Major facilitator superfamily (MFS) profile" evidence="9">
    <location>
        <begin position="11"/>
        <end position="457"/>
    </location>
</feature>
<dbReference type="InterPro" id="IPR020846">
    <property type="entry name" value="MFS_dom"/>
</dbReference>
<feature type="transmembrane region" description="Helical" evidence="8">
    <location>
        <begin position="426"/>
        <end position="450"/>
    </location>
</feature>
<evidence type="ECO:0000313" key="11">
    <source>
        <dbReference type="Proteomes" id="UP000332515"/>
    </source>
</evidence>
<reference evidence="10 11" key="1">
    <citation type="submission" date="2019-09" db="EMBL/GenBank/DDBJ databases">
        <title>Segnochrobactrum spirostomi gen. nov., sp. nov., isolated from the ciliate Spirostomum cf. yagiui and description of a novel family, Segnochrobactraceae fam. nov. within the order Rhizobiales of the class Alphaproteobacteria.</title>
        <authorList>
            <person name="Akter S."/>
            <person name="Shazib S.U.A."/>
            <person name="Shin M.K."/>
        </authorList>
    </citation>
    <scope>NUCLEOTIDE SEQUENCE [LARGE SCALE GENOMIC DNA]</scope>
    <source>
        <strain evidence="10 11">Sp-1</strain>
    </source>
</reference>
<evidence type="ECO:0000256" key="1">
    <source>
        <dbReference type="ARBA" id="ARBA00004651"/>
    </source>
</evidence>
<dbReference type="Proteomes" id="UP000332515">
    <property type="component" value="Unassembled WGS sequence"/>
</dbReference>
<dbReference type="PANTHER" id="PTHR42718">
    <property type="entry name" value="MAJOR FACILITATOR SUPERFAMILY MULTIDRUG TRANSPORTER MFSC"/>
    <property type="match status" value="1"/>
</dbReference>
<dbReference type="PANTHER" id="PTHR42718:SF46">
    <property type="entry name" value="BLR6921 PROTEIN"/>
    <property type="match status" value="1"/>
</dbReference>
<keyword evidence="11" id="KW-1185">Reference proteome</keyword>
<feature type="transmembrane region" description="Helical" evidence="8">
    <location>
        <begin position="198"/>
        <end position="217"/>
    </location>
</feature>
<dbReference type="RefSeq" id="WP_153485486.1">
    <property type="nucleotide sequence ID" value="NZ_VWNA01000001.1"/>
</dbReference>
<feature type="transmembrane region" description="Helical" evidence="8">
    <location>
        <begin position="297"/>
        <end position="318"/>
    </location>
</feature>
<evidence type="ECO:0000256" key="7">
    <source>
        <dbReference type="SAM" id="MobiDB-lite"/>
    </source>
</evidence>
<feature type="transmembrane region" description="Helical" evidence="8">
    <location>
        <begin position="223"/>
        <end position="243"/>
    </location>
</feature>
<comment type="subcellular location">
    <subcellularLocation>
        <location evidence="1">Cell membrane</location>
        <topology evidence="1">Multi-pass membrane protein</topology>
    </subcellularLocation>
</comment>
<feature type="region of interest" description="Disordered" evidence="7">
    <location>
        <begin position="459"/>
        <end position="479"/>
    </location>
</feature>
<feature type="transmembrane region" description="Helical" evidence="8">
    <location>
        <begin position="46"/>
        <end position="69"/>
    </location>
</feature>
<dbReference type="AlphaFoldDB" id="A0A6A7Y988"/>
<dbReference type="GO" id="GO:0005886">
    <property type="term" value="C:plasma membrane"/>
    <property type="evidence" value="ECO:0007669"/>
    <property type="project" value="UniProtKB-SubCell"/>
</dbReference>
<accession>A0A6A7Y988</accession>
<evidence type="ECO:0000256" key="8">
    <source>
        <dbReference type="SAM" id="Phobius"/>
    </source>
</evidence>
<feature type="transmembrane region" description="Helical" evidence="8">
    <location>
        <begin position="76"/>
        <end position="96"/>
    </location>
</feature>
<dbReference type="GO" id="GO:0022857">
    <property type="term" value="F:transmembrane transporter activity"/>
    <property type="evidence" value="ECO:0007669"/>
    <property type="project" value="InterPro"/>
</dbReference>
<organism evidence="10 11">
    <name type="scientific">Segnochrobactrum spirostomi</name>
    <dbReference type="NCBI Taxonomy" id="2608987"/>
    <lineage>
        <taxon>Bacteria</taxon>
        <taxon>Pseudomonadati</taxon>
        <taxon>Pseudomonadota</taxon>
        <taxon>Alphaproteobacteria</taxon>
        <taxon>Hyphomicrobiales</taxon>
        <taxon>Segnochrobactraceae</taxon>
        <taxon>Segnochrobactrum</taxon>
    </lineage>
</organism>
<evidence type="ECO:0000256" key="5">
    <source>
        <dbReference type="ARBA" id="ARBA00022989"/>
    </source>
</evidence>
<dbReference type="Gene3D" id="1.20.1250.20">
    <property type="entry name" value="MFS general substrate transporter like domains"/>
    <property type="match status" value="1"/>
</dbReference>
<dbReference type="PRINTS" id="PR01036">
    <property type="entry name" value="TCRTETB"/>
</dbReference>
<evidence type="ECO:0000256" key="2">
    <source>
        <dbReference type="ARBA" id="ARBA00022448"/>
    </source>
</evidence>
<name>A0A6A7Y988_9HYPH</name>
<keyword evidence="5 8" id="KW-1133">Transmembrane helix</keyword>
<feature type="transmembrane region" description="Helical" evidence="8">
    <location>
        <begin position="165"/>
        <end position="186"/>
    </location>
</feature>
<feature type="transmembrane region" description="Helical" evidence="8">
    <location>
        <begin position="264"/>
        <end position="285"/>
    </location>
</feature>
<evidence type="ECO:0000256" key="3">
    <source>
        <dbReference type="ARBA" id="ARBA00022475"/>
    </source>
</evidence>